<sequence length="665" mass="75035">MDKEDADTLFTTQTDDKSTRSLLTHCTEYEDSLSRVSSTSTFCEKPLGRLKTLDGESLYDFHAPVPSPPSLKHLPLCELAAQGTIGRLRIRYRLWRYATYVQNGGAQLHCSHIRDLIELHISQGPNTRGIRDEAWGLLVKLLRMGRAYQVAEAVLSDAQSLLPEFLASILQHNLSGQNPIPEVCHLIFSLQESRLHRLQDVMSLDRFCVLTTPELRAFPACPIDSWLMQFAETKAIEAANMGALSWTISIRGSCLVNFLLGEDTPKGYIHDVVNRICSYLKASCATPDMSHHLKGCQLLMRTQIMHPMLPFLQLAIHLSLMSATASKSFIDAGLLNIIGRSWVQGFPDARKGAAMSQAKMQNDMRVACLMVVAALSLRFSTSQDMSNYLLRHYTSPDNQGCCPYDGSIEPRDEQDACIHIPSISEFIRDDGSEELYLRSAYLLMIEGCVARRVHICHEVPSSKIGPWDHVISVLSSPRLMKGTSFSDGDRASRIILSCASAPEHYWRPLLDTLYKRNQDEIFNAFSYLLRDYLQVPKDFAKPSHDPGVDVDTFLMRFTEVNPIDRFVLLMRQAAESRPVSLGIRDAGMADLIRALHEGLFDVYNVSIGHLSGSQRESRLYACKQLQIIQDRDYETEISKRNCVPQPRRPFYERKAACRREAMILA</sequence>
<evidence type="ECO:0000313" key="1">
    <source>
        <dbReference type="EMBL" id="KAJ3486733.1"/>
    </source>
</evidence>
<reference evidence="1" key="1">
    <citation type="submission" date="2022-07" db="EMBL/GenBank/DDBJ databases">
        <title>Genome Sequence of Physisporinus lineatus.</title>
        <authorList>
            <person name="Buettner E."/>
        </authorList>
    </citation>
    <scope>NUCLEOTIDE SEQUENCE</scope>
    <source>
        <strain evidence="1">VT162</strain>
    </source>
</reference>
<accession>A0AAD5VB12</accession>
<name>A0AAD5VB12_9APHY</name>
<gene>
    <name evidence="1" type="ORF">NLI96_g4031</name>
</gene>
<keyword evidence="2" id="KW-1185">Reference proteome</keyword>
<protein>
    <submittedName>
        <fullName evidence="1">Uncharacterized protein</fullName>
    </submittedName>
</protein>
<dbReference type="AlphaFoldDB" id="A0AAD5VB12"/>
<dbReference type="Proteomes" id="UP001212997">
    <property type="component" value="Unassembled WGS sequence"/>
</dbReference>
<comment type="caution">
    <text evidence="1">The sequence shown here is derived from an EMBL/GenBank/DDBJ whole genome shotgun (WGS) entry which is preliminary data.</text>
</comment>
<proteinExistence type="predicted"/>
<evidence type="ECO:0000313" key="2">
    <source>
        <dbReference type="Proteomes" id="UP001212997"/>
    </source>
</evidence>
<organism evidence="1 2">
    <name type="scientific">Meripilus lineatus</name>
    <dbReference type="NCBI Taxonomy" id="2056292"/>
    <lineage>
        <taxon>Eukaryota</taxon>
        <taxon>Fungi</taxon>
        <taxon>Dikarya</taxon>
        <taxon>Basidiomycota</taxon>
        <taxon>Agaricomycotina</taxon>
        <taxon>Agaricomycetes</taxon>
        <taxon>Polyporales</taxon>
        <taxon>Meripilaceae</taxon>
        <taxon>Meripilus</taxon>
    </lineage>
</organism>
<dbReference type="EMBL" id="JANAWD010000112">
    <property type="protein sequence ID" value="KAJ3486733.1"/>
    <property type="molecule type" value="Genomic_DNA"/>
</dbReference>